<dbReference type="InterPro" id="IPR006620">
    <property type="entry name" value="Pro_4_hyd_alph"/>
</dbReference>
<dbReference type="GO" id="GO:0008475">
    <property type="term" value="F:procollagen-lysine 5-dioxygenase activity"/>
    <property type="evidence" value="ECO:0007669"/>
    <property type="project" value="UniProtKB-EC"/>
</dbReference>
<evidence type="ECO:0000256" key="9">
    <source>
        <dbReference type="ARBA" id="ARBA00023002"/>
    </source>
</evidence>
<keyword evidence="9" id="KW-0560">Oxidoreductase</keyword>
<dbReference type="PROSITE" id="PS51471">
    <property type="entry name" value="FE2OG_OXY"/>
    <property type="match status" value="1"/>
</dbReference>
<dbReference type="AlphaFoldDB" id="A0AAJ6ZUF9"/>
<dbReference type="PANTHER" id="PTHR10730">
    <property type="entry name" value="PROCOLLAGEN-LYSINE,2-OXOGLUTARATE 5-DIOXYGENASE/GLYCOSYLTRANSFERASE 25 FAMILY MEMBER"/>
    <property type="match status" value="1"/>
</dbReference>
<dbReference type="InterPro" id="IPR050757">
    <property type="entry name" value="Collagen_mod_GT25"/>
</dbReference>
<keyword evidence="11" id="KW-0325">Glycoprotein</keyword>
<evidence type="ECO:0000256" key="11">
    <source>
        <dbReference type="ARBA" id="ARBA00023180"/>
    </source>
</evidence>
<evidence type="ECO:0000256" key="2">
    <source>
        <dbReference type="ARBA" id="ARBA00004240"/>
    </source>
</evidence>
<feature type="domain" description="Fe2OG dioxygenase" evidence="14">
    <location>
        <begin position="654"/>
        <end position="747"/>
    </location>
</feature>
<dbReference type="Pfam" id="PF03171">
    <property type="entry name" value="2OG-FeII_Oxy"/>
    <property type="match status" value="1"/>
</dbReference>
<dbReference type="RefSeq" id="XP_013179251.1">
    <property type="nucleotide sequence ID" value="XM_013323797.1"/>
</dbReference>
<protein>
    <recommendedName>
        <fullName evidence="3">procollagen-lysine 5-dioxygenase</fullName>
        <ecNumber evidence="3">1.14.11.4</ecNumber>
    </recommendedName>
</protein>
<proteinExistence type="predicted"/>
<comment type="subcellular location">
    <subcellularLocation>
        <location evidence="2">Endoplasmic reticulum</location>
    </subcellularLocation>
</comment>
<keyword evidence="7" id="KW-0847">Vitamin C</keyword>
<dbReference type="PANTHER" id="PTHR10730:SF45">
    <property type="entry name" value="PROCOLLAGEN-LYSINE,2-OXOGLUTARATE 5-DIOXYGENASE"/>
    <property type="match status" value="1"/>
</dbReference>
<evidence type="ECO:0000256" key="5">
    <source>
        <dbReference type="ARBA" id="ARBA00022729"/>
    </source>
</evidence>
<evidence type="ECO:0000313" key="15">
    <source>
        <dbReference type="RefSeq" id="XP_013179251.1"/>
    </source>
</evidence>
<evidence type="ECO:0000256" key="13">
    <source>
        <dbReference type="SAM" id="SignalP"/>
    </source>
</evidence>
<dbReference type="InterPro" id="IPR005123">
    <property type="entry name" value="Oxoglu/Fe-dep_dioxygenase_dom"/>
</dbReference>
<dbReference type="GO" id="GO:0031418">
    <property type="term" value="F:L-ascorbic acid binding"/>
    <property type="evidence" value="ECO:0007669"/>
    <property type="project" value="UniProtKB-KW"/>
</dbReference>
<evidence type="ECO:0000256" key="6">
    <source>
        <dbReference type="ARBA" id="ARBA00022824"/>
    </source>
</evidence>
<dbReference type="SMART" id="SM00702">
    <property type="entry name" value="P4Hc"/>
    <property type="match status" value="1"/>
</dbReference>
<evidence type="ECO:0000256" key="7">
    <source>
        <dbReference type="ARBA" id="ARBA00022896"/>
    </source>
</evidence>
<organism evidence="15">
    <name type="scientific">Papilio xuthus</name>
    <name type="common">Asian swallowtail butterfly</name>
    <dbReference type="NCBI Taxonomy" id="66420"/>
    <lineage>
        <taxon>Eukaryota</taxon>
        <taxon>Metazoa</taxon>
        <taxon>Ecdysozoa</taxon>
        <taxon>Arthropoda</taxon>
        <taxon>Hexapoda</taxon>
        <taxon>Insecta</taxon>
        <taxon>Pterygota</taxon>
        <taxon>Neoptera</taxon>
        <taxon>Endopterygota</taxon>
        <taxon>Lepidoptera</taxon>
        <taxon>Glossata</taxon>
        <taxon>Ditrysia</taxon>
        <taxon>Papilionoidea</taxon>
        <taxon>Papilionidae</taxon>
        <taxon>Papilioninae</taxon>
        <taxon>Papilio</taxon>
    </lineage>
</organism>
<dbReference type="Pfam" id="PF25342">
    <property type="entry name" value="GT_PLOD"/>
    <property type="match status" value="1"/>
</dbReference>
<dbReference type="InterPro" id="IPR057589">
    <property type="entry name" value="GT_PLOD"/>
</dbReference>
<evidence type="ECO:0000256" key="10">
    <source>
        <dbReference type="ARBA" id="ARBA00023004"/>
    </source>
</evidence>
<dbReference type="Proteomes" id="UP000694872">
    <property type="component" value="Unplaced"/>
</dbReference>
<feature type="signal peptide" evidence="13">
    <location>
        <begin position="1"/>
        <end position="21"/>
    </location>
</feature>
<dbReference type="SUPFAM" id="SSF53448">
    <property type="entry name" value="Nucleotide-diphospho-sugar transferases"/>
    <property type="match status" value="1"/>
</dbReference>
<comment type="cofactor">
    <cofactor evidence="1">
        <name>L-ascorbate</name>
        <dbReference type="ChEBI" id="CHEBI:38290"/>
    </cofactor>
</comment>
<reference evidence="15" key="1">
    <citation type="submission" date="2025-08" db="UniProtKB">
        <authorList>
            <consortium name="RefSeq"/>
        </authorList>
    </citation>
    <scope>IDENTIFICATION</scope>
</reference>
<dbReference type="KEGG" id="pxu:106126264"/>
<name>A0AAJ6ZUF9_PAPXU</name>
<evidence type="ECO:0000256" key="1">
    <source>
        <dbReference type="ARBA" id="ARBA00001961"/>
    </source>
</evidence>
<keyword evidence="10" id="KW-0408">Iron</keyword>
<dbReference type="InterPro" id="IPR029044">
    <property type="entry name" value="Nucleotide-diphossugar_trans"/>
</dbReference>
<dbReference type="GO" id="GO:0005783">
    <property type="term" value="C:endoplasmic reticulum"/>
    <property type="evidence" value="ECO:0007669"/>
    <property type="project" value="UniProtKB-SubCell"/>
</dbReference>
<dbReference type="Gene3D" id="2.60.120.620">
    <property type="entry name" value="q2cbj1_9rhob like domain"/>
    <property type="match status" value="1"/>
</dbReference>
<dbReference type="InterPro" id="IPR044861">
    <property type="entry name" value="IPNS-like_FE2OG_OXY"/>
</dbReference>
<evidence type="ECO:0000259" key="14">
    <source>
        <dbReference type="PROSITE" id="PS51471"/>
    </source>
</evidence>
<keyword evidence="4" id="KW-0479">Metal-binding</keyword>
<dbReference type="GeneID" id="106126264"/>
<evidence type="ECO:0000256" key="4">
    <source>
        <dbReference type="ARBA" id="ARBA00022723"/>
    </source>
</evidence>
<gene>
    <name evidence="15" type="primary">LOC106126264</name>
</gene>
<accession>A0AAJ6ZUF9</accession>
<comment type="catalytic activity">
    <reaction evidence="12">
        <text>L-lysyl-[collagen] + 2-oxoglutarate + O2 = (5R)-5-hydroxy-L-lysyl-[collagen] + succinate + CO2</text>
        <dbReference type="Rhea" id="RHEA:16569"/>
        <dbReference type="Rhea" id="RHEA-COMP:12751"/>
        <dbReference type="Rhea" id="RHEA-COMP:12752"/>
        <dbReference type="ChEBI" id="CHEBI:15379"/>
        <dbReference type="ChEBI" id="CHEBI:16526"/>
        <dbReference type="ChEBI" id="CHEBI:16810"/>
        <dbReference type="ChEBI" id="CHEBI:29969"/>
        <dbReference type="ChEBI" id="CHEBI:30031"/>
        <dbReference type="ChEBI" id="CHEBI:133442"/>
        <dbReference type="EC" id="1.14.11.4"/>
    </reaction>
</comment>
<evidence type="ECO:0000256" key="8">
    <source>
        <dbReference type="ARBA" id="ARBA00022964"/>
    </source>
</evidence>
<sequence length="747" mass="86254">MSTGHIFMLFLLLIYLNSTNGSNEEYCTKDSQDSGCKQRNFFHKDDVTVLTVATEENDGFKRFLRSAKTYDIDVQVLGQGEKWEGGDMNFPGGGQKVNLLKEKVEELMKTKENDHIVMFTDSYDVMFLGTLGDILVKFKAMPDTRVLFSAEPFCWPDPKLAAMYPNAEVTNPYLNSGGFIGYLSELNAILNARKIKDNEDDQLYYTKVYLSELRDSLKISLDHKSEIFQNLNGALSDVQLRINTTEEWPYLENVATKQRPLVVHGNGPAKLMLNTMGNYLAKSWSMKKGCALCAERKIQLNEDNLPHVMLAIFIEVATPFVEEFFESVLLLDYPKNRVHLILRNNVPFHEPYVDEFYNKYAKEYATAKRIKPIDYMSEAEARNLAKDRCTNSMCDYLFSVDSVARLKPQTLRVLLTSGYDVIAPMLARPGQAWSNFWGAINASGYYARSTDYMDIVYGSIRGVWNVPFITNCYLVKMELFHTPKGQEVTYVKDDVDPDMAFCNSLRSIGVMMYVNNEEDLGHLVNHENFDVSRTHPDVYQVLDNKMEWERRYLHKEYLANFIDGQKPKMPCPDVYWFPLMSPRFCKEWIDIMEAYGKWSDGSNNDKRLEGGYEAVPTRDIHMNQVGLERQWLHILKEYVRPLQEMVFTGYYHNPPVSIMNFVVRYRPDEQPSLRPHHDSSTYTINLALNTPNEDYTGGGCHFLRYNCSVRDTRLGWLLMHPGRLTHYHEGLPVNSGTRYIMISFVDP</sequence>
<feature type="chain" id="PRO_5042516261" description="procollagen-lysine 5-dioxygenase" evidence="13">
    <location>
        <begin position="22"/>
        <end position="747"/>
    </location>
</feature>
<dbReference type="GO" id="GO:0005506">
    <property type="term" value="F:iron ion binding"/>
    <property type="evidence" value="ECO:0007669"/>
    <property type="project" value="InterPro"/>
</dbReference>
<keyword evidence="5 13" id="KW-0732">Signal</keyword>
<dbReference type="EC" id="1.14.11.4" evidence="3"/>
<evidence type="ECO:0000256" key="12">
    <source>
        <dbReference type="ARBA" id="ARBA00047930"/>
    </source>
</evidence>
<keyword evidence="6" id="KW-0256">Endoplasmic reticulum</keyword>
<dbReference type="CTD" id="39265"/>
<evidence type="ECO:0000256" key="3">
    <source>
        <dbReference type="ARBA" id="ARBA00012264"/>
    </source>
</evidence>
<keyword evidence="8" id="KW-0223">Dioxygenase</keyword>